<dbReference type="SUPFAM" id="SSF49854">
    <property type="entry name" value="Spermadhesin, CUB domain"/>
    <property type="match status" value="1"/>
</dbReference>
<evidence type="ECO:0007829" key="6">
    <source>
        <dbReference type="PeptideAtlas" id="H2KYG0"/>
    </source>
</evidence>
<dbReference type="InterPro" id="IPR035914">
    <property type="entry name" value="Sperma_CUB_dom_sf"/>
</dbReference>
<dbReference type="InParanoid" id="H2KYG0"/>
<dbReference type="HOGENOM" id="CLU_025156_0_0_1"/>
<dbReference type="Proteomes" id="UP000001940">
    <property type="component" value="Chromosome IV"/>
</dbReference>
<dbReference type="AlphaFoldDB" id="H2KYG0"/>
<feature type="signal peptide" evidence="1">
    <location>
        <begin position="1"/>
        <end position="18"/>
    </location>
</feature>
<dbReference type="InterPro" id="IPR003366">
    <property type="entry name" value="CUB-like_dom"/>
</dbReference>
<dbReference type="KEGG" id="cel:CELE_H20E11.3"/>
<feature type="domain" description="CUB-like" evidence="2">
    <location>
        <begin position="17"/>
        <end position="138"/>
    </location>
</feature>
<dbReference type="STRING" id="6239.H20E11.3.1"/>
<reference evidence="3 4" key="1">
    <citation type="journal article" date="1998" name="Science">
        <title>Genome sequence of the nematode C. elegans: a platform for investigating biology.</title>
        <authorList>
            <consortium name="The C. elegans sequencing consortium"/>
            <person name="Sulson J.E."/>
            <person name="Waterston R."/>
        </authorList>
    </citation>
    <scope>NUCLEOTIDE SEQUENCE [LARGE SCALE GENOMIC DNA]</scope>
    <source>
        <strain evidence="3 4">Bristol N2</strain>
    </source>
</reference>
<name>H2KYG0_CAEEL</name>
<dbReference type="OMA" id="LATSRYM"/>
<dbReference type="eggNOG" id="ENOG502TGHP">
    <property type="taxonomic scope" value="Eukaryota"/>
</dbReference>
<dbReference type="OrthoDB" id="5788390at2759"/>
<protein>
    <submittedName>
        <fullName evidence="3">CUB-like domain-containing protein</fullName>
    </submittedName>
</protein>
<evidence type="ECO:0000259" key="2">
    <source>
        <dbReference type="Pfam" id="PF02408"/>
    </source>
</evidence>
<dbReference type="PANTHER" id="PTHR21447:SF4">
    <property type="entry name" value="CUB-LIKE DOMAIN-CONTAINING PROTEIN"/>
    <property type="match status" value="1"/>
</dbReference>
<evidence type="ECO:0000256" key="1">
    <source>
        <dbReference type="SAM" id="SignalP"/>
    </source>
</evidence>
<organism evidence="3 4">
    <name type="scientific">Caenorhabditis elegans</name>
    <dbReference type="NCBI Taxonomy" id="6239"/>
    <lineage>
        <taxon>Eukaryota</taxon>
        <taxon>Metazoa</taxon>
        <taxon>Ecdysozoa</taxon>
        <taxon>Nematoda</taxon>
        <taxon>Chromadorea</taxon>
        <taxon>Rhabditida</taxon>
        <taxon>Rhabditina</taxon>
        <taxon>Rhabditomorpha</taxon>
        <taxon>Rhabditoidea</taxon>
        <taxon>Rhabditidae</taxon>
        <taxon>Peloderinae</taxon>
        <taxon>Caenorhabditis</taxon>
    </lineage>
</organism>
<dbReference type="WormBase" id="H20E11.3">
    <property type="protein sequence ID" value="CE19494"/>
    <property type="gene ID" value="WBGene00019215"/>
</dbReference>
<keyword evidence="4" id="KW-1185">Reference proteome</keyword>
<dbReference type="GO" id="GO:0045087">
    <property type="term" value="P:innate immune response"/>
    <property type="evidence" value="ECO:0007007"/>
    <property type="project" value="WormBase"/>
</dbReference>
<evidence type="ECO:0000313" key="5">
    <source>
        <dbReference type="WormBase" id="H20E11.3"/>
    </source>
</evidence>
<dbReference type="CTD" id="177448"/>
<dbReference type="PeptideAtlas" id="H2KYG0"/>
<dbReference type="PANTHER" id="PTHR21447">
    <property type="entry name" value="RING-TYPE DOMAIN-CONTAINING PROTEIN-RELATED"/>
    <property type="match status" value="1"/>
</dbReference>
<dbReference type="AGR" id="WB:WBGene00019215"/>
<keyword evidence="1" id="KW-0732">Signal</keyword>
<dbReference type="GeneID" id="177448"/>
<accession>H2KYG0</accession>
<proteinExistence type="evidence at protein level"/>
<keyword evidence="6" id="KW-1267">Proteomics identification</keyword>
<feature type="chain" id="PRO_5003564266" evidence="1">
    <location>
        <begin position="19"/>
        <end position="361"/>
    </location>
</feature>
<evidence type="ECO:0000313" key="4">
    <source>
        <dbReference type="Proteomes" id="UP000001940"/>
    </source>
</evidence>
<dbReference type="PhylomeDB" id="H2KYG0"/>
<evidence type="ECO:0000313" key="3">
    <source>
        <dbReference type="EMBL" id="CCD63086.1"/>
    </source>
</evidence>
<dbReference type="Pfam" id="PF02408">
    <property type="entry name" value="CUB_2"/>
    <property type="match status" value="1"/>
</dbReference>
<gene>
    <name evidence="3" type="ORF">CELE_H20E11.3</name>
    <name evidence="3 5" type="ORF">H20E11.3</name>
</gene>
<dbReference type="EMBL" id="BX284604">
    <property type="protein sequence ID" value="CCD63086.1"/>
    <property type="molecule type" value="Genomic_DNA"/>
</dbReference>
<dbReference type="PaxDb" id="6239-H20E11.3b"/>
<dbReference type="Bgee" id="WBGene00019215">
    <property type="expression patterns" value="Expressed in adult organism and 1 other cell type or tissue"/>
</dbReference>
<sequence length="361" mass="39872">MITFSVFCIALLSTTAAALNCSQIPDSYIYAGNVFWYPNNSSNYVTIPPNFNCNYIIKAPITSSELLHGYVVLWNLMKGVNDYIIVTDSLGAKQTLKSRSDSYLTYDVFPGKEMSIQVVTKSVNMGSQFNFKVAYSKVKVGPTTAMKTGGLMNFVNLEYIRGSDPQLPNAVMIRGNEPISVSLATSRYMYPTDLLYNTFVIDGDFWNQTAVYRLLSLEGTAPLVTTGNDVTIVTFFNETYDACAVVLNPKSEADNFSYLTSQASVNGEIDKISFAPLDQRQAVEVVAVQNTKIIMDSLVFDTNVGPWCIAKVVSGPPNNSSQLLLDLSKAQGMMPYVFEMQYFTVIAEECSFSFTVTSNNL</sequence>
<dbReference type="RefSeq" id="NP_001023262.1">
    <property type="nucleotide sequence ID" value="NM_001028091.1"/>
</dbReference>
<dbReference type="FunCoup" id="H2KYG0">
    <property type="interactions" value="1608"/>
</dbReference>